<reference evidence="4" key="1">
    <citation type="submission" date="2013-05" db="EMBL/GenBank/DDBJ databases">
        <authorList>
            <person name="Yim A.K.Y."/>
            <person name="Chan T.F."/>
            <person name="Ji K.M."/>
            <person name="Liu X.Y."/>
            <person name="Zhou J.W."/>
            <person name="Li R.Q."/>
            <person name="Yang K.Y."/>
            <person name="Li J."/>
            <person name="Li M."/>
            <person name="Law P.T.W."/>
            <person name="Wu Y.L."/>
            <person name="Cai Z.L."/>
            <person name="Qin H."/>
            <person name="Bao Y."/>
            <person name="Leung R.K.K."/>
            <person name="Ng P.K.S."/>
            <person name="Zou J."/>
            <person name="Zhong X.J."/>
            <person name="Ran P.X."/>
            <person name="Zhong N.S."/>
            <person name="Liu Z.G."/>
            <person name="Tsui S.K.W."/>
        </authorList>
    </citation>
    <scope>NUCLEOTIDE SEQUENCE</scope>
    <source>
        <strain evidence="4">Derf</strain>
        <tissue evidence="4">Whole organism</tissue>
    </source>
</reference>
<organism evidence="4 5">
    <name type="scientific">Dermatophagoides farinae</name>
    <name type="common">American house dust mite</name>
    <dbReference type="NCBI Taxonomy" id="6954"/>
    <lineage>
        <taxon>Eukaryota</taxon>
        <taxon>Metazoa</taxon>
        <taxon>Ecdysozoa</taxon>
        <taxon>Arthropoda</taxon>
        <taxon>Chelicerata</taxon>
        <taxon>Arachnida</taxon>
        <taxon>Acari</taxon>
        <taxon>Acariformes</taxon>
        <taxon>Sarcoptiformes</taxon>
        <taxon>Astigmata</taxon>
        <taxon>Psoroptidia</taxon>
        <taxon>Analgoidea</taxon>
        <taxon>Pyroglyphidae</taxon>
        <taxon>Dermatophagoidinae</taxon>
        <taxon>Dermatophagoides</taxon>
    </lineage>
</organism>
<comment type="similarity">
    <text evidence="1">Belongs to the insulin family.</text>
</comment>
<keyword evidence="2" id="KW-0165">Cleavage on pair of basic residues</keyword>
<gene>
    <name evidence="4" type="ORF">DERF_013697</name>
</gene>
<dbReference type="SUPFAM" id="SSF56994">
    <property type="entry name" value="Insulin-like"/>
    <property type="match status" value="1"/>
</dbReference>
<accession>A0A922HQ39</accession>
<dbReference type="AlphaFoldDB" id="A0A922HQ39"/>
<dbReference type="InterPro" id="IPR036438">
    <property type="entry name" value="Insulin-like_sf"/>
</dbReference>
<evidence type="ECO:0000256" key="1">
    <source>
        <dbReference type="ARBA" id="ARBA00009034"/>
    </source>
</evidence>
<dbReference type="Proteomes" id="UP000790347">
    <property type="component" value="Unassembled WGS sequence"/>
</dbReference>
<evidence type="ECO:0008006" key="6">
    <source>
        <dbReference type="Google" id="ProtNLM"/>
    </source>
</evidence>
<dbReference type="Gene3D" id="1.10.100.10">
    <property type="entry name" value="Insulin-like"/>
    <property type="match status" value="1"/>
</dbReference>
<proteinExistence type="inferred from homology"/>
<sequence length="139" mass="15827">MPTTTTITTNLRHPMDRMPIKETQSPSSSIIDDHHNSDNTNIIGDNDQDENNNHPTITTTTNRILNRRLQNCWTNLSRAIGLVCSNSSSSSSKFMKLLKENYFGILQKRKHPSLSIEKQQILIDCCIKPCSIDRIRTLC</sequence>
<keyword evidence="5" id="KW-1185">Reference proteome</keyword>
<evidence type="ECO:0000313" key="4">
    <source>
        <dbReference type="EMBL" id="KAH9497735.1"/>
    </source>
</evidence>
<dbReference type="EMBL" id="ASGP02000007">
    <property type="protein sequence ID" value="KAH9497735.1"/>
    <property type="molecule type" value="Genomic_DNA"/>
</dbReference>
<protein>
    <recommendedName>
        <fullName evidence="6">Insulin-like domain-containing protein</fullName>
    </recommendedName>
</protein>
<name>A0A922HQ39_DERFA</name>
<dbReference type="PROSITE" id="PS00262">
    <property type="entry name" value="INSULIN"/>
    <property type="match status" value="1"/>
</dbReference>
<dbReference type="InterPro" id="IPR022353">
    <property type="entry name" value="Insulin_CS"/>
</dbReference>
<keyword evidence="3" id="KW-0732">Signal</keyword>
<evidence type="ECO:0000256" key="2">
    <source>
        <dbReference type="ARBA" id="ARBA00022685"/>
    </source>
</evidence>
<reference evidence="4" key="2">
    <citation type="journal article" date="2022" name="Res Sq">
        <title>Comparative Genomics Reveals Insights into the Divergent Evolution of Astigmatic Mites and Household Pest Adaptations.</title>
        <authorList>
            <person name="Xiong Q."/>
            <person name="Wan A.T.-Y."/>
            <person name="Liu X.-Y."/>
            <person name="Fung C.S.-H."/>
            <person name="Xiao X."/>
            <person name="Malainual N."/>
            <person name="Hou J."/>
            <person name="Wang L."/>
            <person name="Wang M."/>
            <person name="Yang K."/>
            <person name="Cui Y."/>
            <person name="Leung E."/>
            <person name="Nong W."/>
            <person name="Shin S.-K."/>
            <person name="Au S."/>
            <person name="Jeong K.Y."/>
            <person name="Chew F.T."/>
            <person name="Hui J."/>
            <person name="Leung T.F."/>
            <person name="Tungtrongchitr A."/>
            <person name="Zhong N."/>
            <person name="Liu Z."/>
            <person name="Tsui S."/>
        </authorList>
    </citation>
    <scope>NUCLEOTIDE SEQUENCE</scope>
    <source>
        <strain evidence="4">Derf</strain>
        <tissue evidence="4">Whole organism</tissue>
    </source>
</reference>
<evidence type="ECO:0000313" key="5">
    <source>
        <dbReference type="Proteomes" id="UP000790347"/>
    </source>
</evidence>
<comment type="caution">
    <text evidence="4">The sequence shown here is derived from an EMBL/GenBank/DDBJ whole genome shotgun (WGS) entry which is preliminary data.</text>
</comment>
<evidence type="ECO:0000256" key="3">
    <source>
        <dbReference type="ARBA" id="ARBA00022729"/>
    </source>
</evidence>